<dbReference type="Gene3D" id="1.10.1510.10">
    <property type="entry name" value="Uncharacterised protein YqeY/AIM41 PF09424, N-terminal domain"/>
    <property type="match status" value="1"/>
</dbReference>
<dbReference type="AlphaFoldDB" id="A0A3P3WEY4"/>
<gene>
    <name evidence="1" type="ORF">EG849_02355</name>
</gene>
<reference evidence="1 2" key="1">
    <citation type="submission" date="2018-11" db="EMBL/GenBank/DDBJ databases">
        <title>Flavobacterium sp. nov., YIM 102600 draft genome.</title>
        <authorList>
            <person name="Li G."/>
            <person name="Jiang Y."/>
        </authorList>
    </citation>
    <scope>NUCLEOTIDE SEQUENCE [LARGE SCALE GENOMIC DNA]</scope>
    <source>
        <strain evidence="1 2">YIM 102600</strain>
    </source>
</reference>
<proteinExistence type="predicted"/>
<sequence>MSLQIQINEEIKTAMRAKDTVSLESLRAVKSALLLAQTESGSKEEISQEDEIKLLQRLVKQRKDSANIYNEQGRPDLAAPELEQAAIIEKFLPAQLSEAEVEAVVAKIISDSGASGMAVMGKVMGEAAAQLAGKADGKTISTIVKKLLS</sequence>
<dbReference type="Pfam" id="PF09424">
    <property type="entry name" value="YqeY"/>
    <property type="match status" value="1"/>
</dbReference>
<dbReference type="InterPro" id="IPR042184">
    <property type="entry name" value="YqeY/Aim41_N"/>
</dbReference>
<name>A0A3P3WEY4_9FLAO</name>
<evidence type="ECO:0000313" key="2">
    <source>
        <dbReference type="Proteomes" id="UP000271937"/>
    </source>
</evidence>
<dbReference type="GO" id="GO:0016884">
    <property type="term" value="F:carbon-nitrogen ligase activity, with glutamine as amido-N-donor"/>
    <property type="evidence" value="ECO:0007669"/>
    <property type="project" value="InterPro"/>
</dbReference>
<dbReference type="PANTHER" id="PTHR28055">
    <property type="entry name" value="ALTERED INHERITANCE OF MITOCHONDRIA PROTEIN 41, MITOCHONDRIAL"/>
    <property type="match status" value="1"/>
</dbReference>
<dbReference type="InterPro" id="IPR019004">
    <property type="entry name" value="YqeY/Aim41"/>
</dbReference>
<dbReference type="InterPro" id="IPR003789">
    <property type="entry name" value="Asn/Gln_tRNA_amidoTrase-B-like"/>
</dbReference>
<evidence type="ECO:0000313" key="1">
    <source>
        <dbReference type="EMBL" id="RRJ93701.1"/>
    </source>
</evidence>
<dbReference type="EMBL" id="RQVR01000002">
    <property type="protein sequence ID" value="RRJ93701.1"/>
    <property type="molecule type" value="Genomic_DNA"/>
</dbReference>
<dbReference type="Proteomes" id="UP000271937">
    <property type="component" value="Unassembled WGS sequence"/>
</dbReference>
<keyword evidence="2" id="KW-1185">Reference proteome</keyword>
<dbReference type="RefSeq" id="WP_125011480.1">
    <property type="nucleotide sequence ID" value="NZ_RQVR01000002.1"/>
</dbReference>
<dbReference type="PANTHER" id="PTHR28055:SF1">
    <property type="entry name" value="ALTERED INHERITANCE OF MITOCHONDRIA PROTEIN 41, MITOCHONDRIAL"/>
    <property type="match status" value="1"/>
</dbReference>
<organism evidence="1 2">
    <name type="scientific">Flavobacterium macacae</name>
    <dbReference type="NCBI Taxonomy" id="2488993"/>
    <lineage>
        <taxon>Bacteria</taxon>
        <taxon>Pseudomonadati</taxon>
        <taxon>Bacteroidota</taxon>
        <taxon>Flavobacteriia</taxon>
        <taxon>Flavobacteriales</taxon>
        <taxon>Flavobacteriaceae</taxon>
        <taxon>Flavobacterium</taxon>
    </lineage>
</organism>
<accession>A0A3P3WEY4</accession>
<protein>
    <submittedName>
        <fullName evidence="1">GatB/YqeY domain-containing protein</fullName>
    </submittedName>
</protein>
<dbReference type="Gene3D" id="1.10.10.410">
    <property type="match status" value="1"/>
</dbReference>
<dbReference type="InterPro" id="IPR023168">
    <property type="entry name" value="GatB_Yqey_C_2"/>
</dbReference>
<dbReference type="OrthoDB" id="9788127at2"/>
<comment type="caution">
    <text evidence="1">The sequence shown here is derived from an EMBL/GenBank/DDBJ whole genome shotgun (WGS) entry which is preliminary data.</text>
</comment>
<dbReference type="SUPFAM" id="SSF89095">
    <property type="entry name" value="GatB/YqeY motif"/>
    <property type="match status" value="1"/>
</dbReference>